<feature type="domain" description="DUF6531" evidence="2">
    <location>
        <begin position="108"/>
        <end position="183"/>
    </location>
</feature>
<evidence type="ECO:0000313" key="4">
    <source>
        <dbReference type="Proteomes" id="UP000019109"/>
    </source>
</evidence>
<accession>W4VCZ6</accession>
<evidence type="ECO:0000313" key="3">
    <source>
        <dbReference type="EMBL" id="GAE90668.1"/>
    </source>
</evidence>
<reference evidence="3" key="1">
    <citation type="journal article" date="2014" name="Genome Announc.">
        <title>Draft Genome Sequence of Clostridium straminisolvens Strain JCM 21531T, Isolated from a Cellulose-Degrading Bacterial Community.</title>
        <authorList>
            <person name="Yuki M."/>
            <person name="Oshima K."/>
            <person name="Suda W."/>
            <person name="Sakamoto M."/>
            <person name="Kitamura K."/>
            <person name="Iida T."/>
            <person name="Hattori M."/>
            <person name="Ohkuma M."/>
        </authorList>
    </citation>
    <scope>NUCLEOTIDE SEQUENCE [LARGE SCALE GENOMIC DNA]</scope>
    <source>
        <strain evidence="3">JCM 21531</strain>
    </source>
</reference>
<organism evidence="3 4">
    <name type="scientific">Acetivibrio straminisolvens JCM 21531</name>
    <dbReference type="NCBI Taxonomy" id="1294263"/>
    <lineage>
        <taxon>Bacteria</taxon>
        <taxon>Bacillati</taxon>
        <taxon>Bacillota</taxon>
        <taxon>Clostridia</taxon>
        <taxon>Eubacteriales</taxon>
        <taxon>Oscillospiraceae</taxon>
        <taxon>Acetivibrio</taxon>
    </lineage>
</organism>
<keyword evidence="1" id="KW-0812">Transmembrane</keyword>
<keyword evidence="1" id="KW-0472">Membrane</keyword>
<feature type="transmembrane region" description="Helical" evidence="1">
    <location>
        <begin position="74"/>
        <end position="91"/>
    </location>
</feature>
<dbReference type="Pfam" id="PF20148">
    <property type="entry name" value="DUF6531"/>
    <property type="match status" value="1"/>
</dbReference>
<dbReference type="EMBL" id="BAVR01000083">
    <property type="protein sequence ID" value="GAE90668.1"/>
    <property type="molecule type" value="Genomic_DNA"/>
</dbReference>
<keyword evidence="4" id="KW-1185">Reference proteome</keyword>
<gene>
    <name evidence="3" type="ORF">JCM21531_4299</name>
</gene>
<evidence type="ECO:0000256" key="1">
    <source>
        <dbReference type="SAM" id="Phobius"/>
    </source>
</evidence>
<proteinExistence type="predicted"/>
<dbReference type="InterPro" id="IPR045351">
    <property type="entry name" value="DUF6531"/>
</dbReference>
<comment type="caution">
    <text evidence="3">The sequence shown here is derived from an EMBL/GenBank/DDBJ whole genome shotgun (WGS) entry which is preliminary data.</text>
</comment>
<dbReference type="AlphaFoldDB" id="W4VCZ6"/>
<sequence>MLEIKRITSSIDWELRSKEGIDGKVSRAHDAARKIAKGLDGMSQDLIMARDKMIEADNKASATARKMKSANFKSPVAAISLPGLAIIWYLWNRLIGPGMANCPNALVGDPINVVSGNFYLTRRDITIPSRGIGIEITRYYNSMDNTQGIFGKGWRMDYETCLKKKEDSEDIVVVYPEGNIRVFEHTETGSFKSPKGVCDTLFKIEDDTYILKVQKGITYKYD</sequence>
<dbReference type="STRING" id="1294263.JCM21531_4299"/>
<evidence type="ECO:0000259" key="2">
    <source>
        <dbReference type="Pfam" id="PF20148"/>
    </source>
</evidence>
<dbReference type="Proteomes" id="UP000019109">
    <property type="component" value="Unassembled WGS sequence"/>
</dbReference>
<keyword evidence="1" id="KW-1133">Transmembrane helix</keyword>
<name>W4VCZ6_9FIRM</name>
<protein>
    <submittedName>
        <fullName evidence="3">Rhs family protein</fullName>
    </submittedName>
</protein>